<reference evidence="15" key="1">
    <citation type="submission" date="2020-02" db="EMBL/GenBank/DDBJ databases">
        <authorList>
            <person name="Meier V. D."/>
        </authorList>
    </citation>
    <scope>NUCLEOTIDE SEQUENCE</scope>
    <source>
        <strain evidence="15">AVDCRST_MAG61</strain>
    </source>
</reference>
<keyword evidence="5" id="KW-0597">Phosphoprotein</keyword>
<sequence length="547" mass="57923">MAVIRRLSLATQLVLVQLILIAAVLVAVSAVSVEQTRATFERVEGRRVLALAESLAANPTVRLQPVEKAGAPLPATVTTLQSTTGVDLAAVADLAGVVVVSTDPRLNGTTIPWPEVIADPQRSRSATVNIRGTEFLTAAVPILSNPDQDNQPARQLGIAIAAQTSLTRWSSLASAAPTLLTYLGAAMILGTVGSLLLARWIKRQTLGMEPADMVAFAEQREAIFAGIAEGVLALDTRNEITFVNPLATALLSLPANSVGQSLRELGIEGRLLDVLTATGSHEPDEVVIRAGRVLVLNRMPVVHNGRTIGSVTTLRDRTELAEVESELGAFRGTADLLRAQAHEFGNQLHTISGLIEIGEYDEVVGFVDTLVEKRASLDLTIARRVQDRSVAALLLAKAALAAEKKVVLRVSDRTGLSPLRTESSFDVATVLGNLIDNGIDAVITAGRDDRWVEVEIRQSDTSVELAVTDSGPGIEAELATEVFEHGYTTKAAQGGERGIGLALTLLICKRRGGEVVASNTPDGAQFIARMTVTPGSTPTTRSDRVPA</sequence>
<keyword evidence="6" id="KW-0808">Transferase</keyword>
<dbReference type="InterPro" id="IPR000014">
    <property type="entry name" value="PAS"/>
</dbReference>
<name>A0A6J4K3Y0_9ACTN</name>
<dbReference type="InterPro" id="IPR016120">
    <property type="entry name" value="Sig_transdc_His_kin_SpoOB"/>
</dbReference>
<feature type="domain" description="Histidine kinase" evidence="14">
    <location>
        <begin position="318"/>
        <end position="534"/>
    </location>
</feature>
<dbReference type="SMART" id="SM00091">
    <property type="entry name" value="PAS"/>
    <property type="match status" value="1"/>
</dbReference>
<evidence type="ECO:0000256" key="13">
    <source>
        <dbReference type="SAM" id="Phobius"/>
    </source>
</evidence>
<dbReference type="Gene3D" id="3.30.565.10">
    <property type="entry name" value="Histidine kinase-like ATPase, C-terminal domain"/>
    <property type="match status" value="1"/>
</dbReference>
<evidence type="ECO:0000256" key="12">
    <source>
        <dbReference type="ARBA" id="ARBA00023012"/>
    </source>
</evidence>
<keyword evidence="12" id="KW-0902">Two-component regulatory system</keyword>
<dbReference type="GO" id="GO:0005886">
    <property type="term" value="C:plasma membrane"/>
    <property type="evidence" value="ECO:0007669"/>
    <property type="project" value="UniProtKB-SubCell"/>
</dbReference>
<keyword evidence="13" id="KW-0472">Membrane</keyword>
<dbReference type="InterPro" id="IPR003594">
    <property type="entry name" value="HATPase_dom"/>
</dbReference>
<dbReference type="InterPro" id="IPR029151">
    <property type="entry name" value="Sensor-like_sf"/>
</dbReference>
<evidence type="ECO:0000256" key="8">
    <source>
        <dbReference type="ARBA" id="ARBA00022741"/>
    </source>
</evidence>
<evidence type="ECO:0000259" key="14">
    <source>
        <dbReference type="PROSITE" id="PS50109"/>
    </source>
</evidence>
<comment type="subcellular location">
    <subcellularLocation>
        <location evidence="2">Cell membrane</location>
        <topology evidence="2">Multi-pass membrane protein</topology>
    </subcellularLocation>
</comment>
<protein>
    <recommendedName>
        <fullName evidence="3">histidine kinase</fullName>
        <ecNumber evidence="3">2.7.13.3</ecNumber>
    </recommendedName>
</protein>
<evidence type="ECO:0000256" key="1">
    <source>
        <dbReference type="ARBA" id="ARBA00000085"/>
    </source>
</evidence>
<evidence type="ECO:0000256" key="4">
    <source>
        <dbReference type="ARBA" id="ARBA00022475"/>
    </source>
</evidence>
<evidence type="ECO:0000256" key="10">
    <source>
        <dbReference type="ARBA" id="ARBA00022840"/>
    </source>
</evidence>
<evidence type="ECO:0000256" key="6">
    <source>
        <dbReference type="ARBA" id="ARBA00022679"/>
    </source>
</evidence>
<dbReference type="InterPro" id="IPR036890">
    <property type="entry name" value="HATPase_C_sf"/>
</dbReference>
<evidence type="ECO:0000313" key="15">
    <source>
        <dbReference type="EMBL" id="CAA9294748.1"/>
    </source>
</evidence>
<dbReference type="SUPFAM" id="SSF55874">
    <property type="entry name" value="ATPase domain of HSP90 chaperone/DNA topoisomerase II/histidine kinase"/>
    <property type="match status" value="1"/>
</dbReference>
<evidence type="ECO:0000256" key="7">
    <source>
        <dbReference type="ARBA" id="ARBA00022692"/>
    </source>
</evidence>
<dbReference type="SMART" id="SM00387">
    <property type="entry name" value="HATPase_c"/>
    <property type="match status" value="1"/>
</dbReference>
<dbReference type="PROSITE" id="PS50109">
    <property type="entry name" value="HIS_KIN"/>
    <property type="match status" value="1"/>
</dbReference>
<feature type="transmembrane region" description="Helical" evidence="13">
    <location>
        <begin position="179"/>
        <end position="198"/>
    </location>
</feature>
<dbReference type="PANTHER" id="PTHR43304:SF1">
    <property type="entry name" value="PAC DOMAIN-CONTAINING PROTEIN"/>
    <property type="match status" value="1"/>
</dbReference>
<dbReference type="PANTHER" id="PTHR43304">
    <property type="entry name" value="PHYTOCHROME-LIKE PROTEIN CPH1"/>
    <property type="match status" value="1"/>
</dbReference>
<keyword evidence="7 13" id="KW-0812">Transmembrane</keyword>
<gene>
    <name evidence="15" type="ORF">AVDCRST_MAG61-476</name>
</gene>
<keyword evidence="4" id="KW-1003">Cell membrane</keyword>
<keyword evidence="9" id="KW-0418">Kinase</keyword>
<dbReference type="SUPFAM" id="SSF55890">
    <property type="entry name" value="Sporulation response regulatory protein Spo0B"/>
    <property type="match status" value="1"/>
</dbReference>
<dbReference type="SUPFAM" id="SSF55785">
    <property type="entry name" value="PYP-like sensor domain (PAS domain)"/>
    <property type="match status" value="1"/>
</dbReference>
<accession>A0A6J4K3Y0</accession>
<dbReference type="EMBL" id="CADCTT010000072">
    <property type="protein sequence ID" value="CAA9294748.1"/>
    <property type="molecule type" value="Genomic_DNA"/>
</dbReference>
<dbReference type="InterPro" id="IPR004358">
    <property type="entry name" value="Sig_transdc_His_kin-like_C"/>
</dbReference>
<proteinExistence type="predicted"/>
<dbReference type="Gene3D" id="1.10.287.130">
    <property type="match status" value="1"/>
</dbReference>
<dbReference type="SUPFAM" id="SSF103190">
    <property type="entry name" value="Sensory domain-like"/>
    <property type="match status" value="1"/>
</dbReference>
<keyword evidence="11 13" id="KW-1133">Transmembrane helix</keyword>
<dbReference type="InterPro" id="IPR005467">
    <property type="entry name" value="His_kinase_dom"/>
</dbReference>
<comment type="catalytic activity">
    <reaction evidence="1">
        <text>ATP + protein L-histidine = ADP + protein N-phospho-L-histidine.</text>
        <dbReference type="EC" id="2.7.13.3"/>
    </reaction>
</comment>
<evidence type="ECO:0000256" key="9">
    <source>
        <dbReference type="ARBA" id="ARBA00022777"/>
    </source>
</evidence>
<dbReference type="Pfam" id="PF14689">
    <property type="entry name" value="SPOB_a"/>
    <property type="match status" value="1"/>
</dbReference>
<dbReference type="GO" id="GO:0000155">
    <property type="term" value="F:phosphorelay sensor kinase activity"/>
    <property type="evidence" value="ECO:0007669"/>
    <property type="project" value="InterPro"/>
</dbReference>
<keyword evidence="8" id="KW-0547">Nucleotide-binding</keyword>
<dbReference type="Pfam" id="PF02518">
    <property type="entry name" value="HATPase_c"/>
    <property type="match status" value="1"/>
</dbReference>
<dbReference type="Gene3D" id="3.30.450.20">
    <property type="entry name" value="PAS domain"/>
    <property type="match status" value="2"/>
</dbReference>
<dbReference type="AlphaFoldDB" id="A0A6J4K3Y0"/>
<evidence type="ECO:0000256" key="11">
    <source>
        <dbReference type="ARBA" id="ARBA00022989"/>
    </source>
</evidence>
<evidence type="ECO:0000256" key="2">
    <source>
        <dbReference type="ARBA" id="ARBA00004651"/>
    </source>
</evidence>
<dbReference type="InterPro" id="IPR039506">
    <property type="entry name" value="SPOB_a"/>
</dbReference>
<evidence type="ECO:0000256" key="3">
    <source>
        <dbReference type="ARBA" id="ARBA00012438"/>
    </source>
</evidence>
<dbReference type="PRINTS" id="PR00344">
    <property type="entry name" value="BCTRLSENSOR"/>
</dbReference>
<keyword evidence="10" id="KW-0067">ATP-binding</keyword>
<dbReference type="GO" id="GO:0005524">
    <property type="term" value="F:ATP binding"/>
    <property type="evidence" value="ECO:0007669"/>
    <property type="project" value="UniProtKB-KW"/>
</dbReference>
<dbReference type="EC" id="2.7.13.3" evidence="3"/>
<organism evidence="15">
    <name type="scientific">uncultured Friedmanniella sp</name>
    <dbReference type="NCBI Taxonomy" id="335381"/>
    <lineage>
        <taxon>Bacteria</taxon>
        <taxon>Bacillati</taxon>
        <taxon>Actinomycetota</taxon>
        <taxon>Actinomycetes</taxon>
        <taxon>Propionibacteriales</taxon>
        <taxon>Nocardioidaceae</taxon>
        <taxon>Friedmanniella</taxon>
        <taxon>environmental samples</taxon>
    </lineage>
</organism>
<evidence type="ECO:0000256" key="5">
    <source>
        <dbReference type="ARBA" id="ARBA00022553"/>
    </source>
</evidence>
<dbReference type="InterPro" id="IPR035965">
    <property type="entry name" value="PAS-like_dom_sf"/>
</dbReference>
<dbReference type="InterPro" id="IPR052162">
    <property type="entry name" value="Sensor_kinase/Photoreceptor"/>
</dbReference>